<accession>A0A9P1C6Z1</accession>
<dbReference type="GO" id="GO:0003676">
    <property type="term" value="F:nucleic acid binding"/>
    <property type="evidence" value="ECO:0007669"/>
    <property type="project" value="InterPro"/>
</dbReference>
<name>A0A9P1C6Z1_9DINO</name>
<evidence type="ECO:0000313" key="2">
    <source>
        <dbReference type="EMBL" id="CAI3985268.1"/>
    </source>
</evidence>
<dbReference type="Gene3D" id="3.30.420.10">
    <property type="entry name" value="Ribonuclease H-like superfamily/Ribonuclease H"/>
    <property type="match status" value="1"/>
</dbReference>
<keyword evidence="4" id="KW-1185">Reference proteome</keyword>
<feature type="domain" description="Reverse transcriptase" evidence="1">
    <location>
        <begin position="769"/>
        <end position="943"/>
    </location>
</feature>
<dbReference type="Pfam" id="PF00078">
    <property type="entry name" value="RVT_1"/>
    <property type="match status" value="1"/>
</dbReference>
<reference evidence="2" key="1">
    <citation type="submission" date="2022-10" db="EMBL/GenBank/DDBJ databases">
        <authorList>
            <person name="Chen Y."/>
            <person name="Dougan E. K."/>
            <person name="Chan C."/>
            <person name="Rhodes N."/>
            <person name="Thang M."/>
        </authorList>
    </citation>
    <scope>NUCLEOTIDE SEQUENCE</scope>
</reference>
<dbReference type="EMBL" id="CAMXCT030000974">
    <property type="protein sequence ID" value="CAL4772580.1"/>
    <property type="molecule type" value="Genomic_DNA"/>
</dbReference>
<evidence type="ECO:0000259" key="1">
    <source>
        <dbReference type="Pfam" id="PF00078"/>
    </source>
</evidence>
<gene>
    <name evidence="2" type="ORF">C1SCF055_LOCUS12737</name>
</gene>
<proteinExistence type="predicted"/>
<reference evidence="3 4" key="2">
    <citation type="submission" date="2024-05" db="EMBL/GenBank/DDBJ databases">
        <authorList>
            <person name="Chen Y."/>
            <person name="Shah S."/>
            <person name="Dougan E. K."/>
            <person name="Thang M."/>
            <person name="Chan C."/>
        </authorList>
    </citation>
    <scope>NUCLEOTIDE SEQUENCE [LARGE SCALE GENOMIC DNA]</scope>
</reference>
<dbReference type="EMBL" id="CAMXCT020000974">
    <property type="protein sequence ID" value="CAL1138643.1"/>
    <property type="molecule type" value="Genomic_DNA"/>
</dbReference>
<evidence type="ECO:0000313" key="3">
    <source>
        <dbReference type="EMBL" id="CAL4772580.1"/>
    </source>
</evidence>
<dbReference type="InterPro" id="IPR000477">
    <property type="entry name" value="RT_dom"/>
</dbReference>
<comment type="caution">
    <text evidence="2">The sequence shown here is derived from an EMBL/GenBank/DDBJ whole genome shotgun (WGS) entry which is preliminary data.</text>
</comment>
<dbReference type="Proteomes" id="UP001152797">
    <property type="component" value="Unassembled WGS sequence"/>
</dbReference>
<dbReference type="EMBL" id="CAMXCT010000974">
    <property type="protein sequence ID" value="CAI3985268.1"/>
    <property type="molecule type" value="Genomic_DNA"/>
</dbReference>
<dbReference type="InterPro" id="IPR036397">
    <property type="entry name" value="RNaseH_sf"/>
</dbReference>
<evidence type="ECO:0000313" key="4">
    <source>
        <dbReference type="Proteomes" id="UP001152797"/>
    </source>
</evidence>
<sequence>MPVTIKWLSRPLWKGKLAPNVTMNQLEGILEATMMPALCPAMPRMIHNGKRATGPLQVGEVKISAHAESILIHIGHSLVGGGKKHTRTQIKNAIASTLLENGFDLKWVTSAVEDVLTKAGSTQAMYAAQMPGGTNRFEKVIQLIKDCQIDIPSEKLKQAAKQTAHNISTKQRKMQPVAPDPTQYRMVPGYLLNTDGTAAQQINQLTSSACGVILMSHQDAMPWLREGKTISRDELAMFVLGSPVESQQLHVQVLHLPCRDAQDRQVILSGSLVQLGAKPVSPQEDKSKKVDLQDCHVVSMTLWKSDFPEDEWAKLISHTFATLKNMLGEHGTKEHVTAMWGRSLRGTHGPSNEASAKSIQVHATVTKDTLIPMLVKSGFNKIFINPKSDSGRPQEQFRVLWIQGDLAHVTATAASTENCCGLIRGKRSYGLRYTQDGFKLAWTNLHPGEEVPEQLGPRTWLITSADQPPESNEGPIEAKFKQQVQSNQLNQNLAEIKALLMKPSKREREDSLGTPCCGPILSRRSGKELIFNLAKEGVLEVPQIELLLTMEQLLQHEVDAKVRQDASTRAKLIQWNNQQDHTGHRSKAFATARGLKKPCLHTVAEQLQEQGLITHTHTEDNNTIVELAVWQGHRFDIAFPVQLDQLSCTLIDTNEHYITVRIPAGTPQPDGERTVTQLKHYTQIGDVFQQLNQYWIPFWQREPAQDAMTETDIADFDQLVAALPNDIPDLQIDTQNVDLWMYIIKTTKSHSAPGTDGIHASDLQMLPKAAISDLVTGFLKGRGAYEAAYDTQQWLEQLAHQKTSRAGATLDLVKCFNLIRRKFASRALRAIGCPDQIVLKWEETTKGLNRYWEIQGEVSDKITSTTGCAEGDPISVVVMIAIAALWIFQTPHTANGVRISAFADNWSWACTDHARHAPIAKATLEICRQAKLQVDLKKTWIWASDPIAETEIQTAAATLHPDQAAPAKVHTAKDLGLQMQYTGSAKLGNLHTRMEEGKARLQRIKHQQWPLEVKAHVIKASVYPAMFHGAEITPIGQEHLTKIRHLVAESLLNTSSRCMSPAILLMFSQHMLLDPGLHVIIQSMKKARQWLVRASEAERLAFLTTASRHRAIIGTTKGPAGTLKSNILQLGWAITKEGDIQVAKHLTLNILQSTIQDLTYWAQQAWNETAVKIHTKRFTLYSYPEADVPATVQVIKRFPTADQRKLLHEIGQAFQTEHQKAKYDGTCDGTCPLCQEPDSKEHRFLHCPSMQEIRAEHAAAVALLQEECPGWIDWPVLYKHEMHDFIHALRHSLPEAVMPAQACQQLAQMNHASGPYLYSDGSCRYPAATETRFAAYALIADVAPDDQCRQAQAMRFLTTQEHPDTLTPLAHGRLPDKQTIHRAELMIIVLATETLPAFQLYTDSSVAKSAFEKATMASSTQSFIDNPHYDLMCRIFVAKKQGHKVHKIKAHRELQKLTDLLDIYHGLGNQKADSQAAHALNTSMPEILSELEAYHVSVHQDQTHLSQVFNYILALQNARARAQAVTKAYMPTEEVQNDPVSFLGAWTADELWSPPRRQLQNQGLRDCAFGLQVAWACQQWLLTCKWPTTYVGPQNKVVGISWIEVALAIMKHLRAYLPVKRQNTDGDTYVIFITNYAQARAHQVTMVEQSETACGLVKQVLDLIPERLTPAVPYGQVRSMYMLGDTGFRSGFQLRPEFEGQREVALQAQWYLQNGKALPRLFEQDCRQWECDQKNAGMTWDKRMQVTKQRQKLVADVRGA</sequence>
<organism evidence="2">
    <name type="scientific">Cladocopium goreaui</name>
    <dbReference type="NCBI Taxonomy" id="2562237"/>
    <lineage>
        <taxon>Eukaryota</taxon>
        <taxon>Sar</taxon>
        <taxon>Alveolata</taxon>
        <taxon>Dinophyceae</taxon>
        <taxon>Suessiales</taxon>
        <taxon>Symbiodiniaceae</taxon>
        <taxon>Cladocopium</taxon>
    </lineage>
</organism>
<protein>
    <recommendedName>
        <fullName evidence="1">Reverse transcriptase domain-containing protein</fullName>
    </recommendedName>
</protein>